<dbReference type="Gene3D" id="2.30.170.40">
    <property type="entry name" value="Ribosomal protein L28/L24"/>
    <property type="match status" value="1"/>
</dbReference>
<gene>
    <name evidence="6" type="ORF">CYMTET_13208</name>
</gene>
<dbReference type="PANTHER" id="PTHR13528:SF2">
    <property type="entry name" value="LARGE RIBOSOMAL SUBUNIT PROTEIN BL28M"/>
    <property type="match status" value="1"/>
</dbReference>
<evidence type="ECO:0000313" key="7">
    <source>
        <dbReference type="Proteomes" id="UP001190700"/>
    </source>
</evidence>
<dbReference type="Pfam" id="PF00830">
    <property type="entry name" value="Ribosomal_L28"/>
    <property type="match status" value="1"/>
</dbReference>
<evidence type="ECO:0000256" key="4">
    <source>
        <dbReference type="ARBA" id="ARBA00035265"/>
    </source>
</evidence>
<accession>A0AAE0LBM5</accession>
<dbReference type="EMBL" id="LGRX02005237">
    <property type="protein sequence ID" value="KAK3278884.1"/>
    <property type="molecule type" value="Genomic_DNA"/>
</dbReference>
<feature type="region of interest" description="Disordered" evidence="5">
    <location>
        <begin position="139"/>
        <end position="164"/>
    </location>
</feature>
<evidence type="ECO:0000256" key="3">
    <source>
        <dbReference type="ARBA" id="ARBA00023274"/>
    </source>
</evidence>
<evidence type="ECO:0000313" key="6">
    <source>
        <dbReference type="EMBL" id="KAK3278884.1"/>
    </source>
</evidence>
<protein>
    <recommendedName>
        <fullName evidence="4">Large ribosomal subunit protein bL28c</fullName>
    </recommendedName>
</protein>
<comment type="caution">
    <text evidence="6">The sequence shown here is derived from an EMBL/GenBank/DDBJ whole genome shotgun (WGS) entry which is preliminary data.</text>
</comment>
<evidence type="ECO:0000256" key="2">
    <source>
        <dbReference type="ARBA" id="ARBA00022980"/>
    </source>
</evidence>
<dbReference type="NCBIfam" id="TIGR00009">
    <property type="entry name" value="L28"/>
    <property type="match status" value="1"/>
</dbReference>
<reference evidence="6 7" key="1">
    <citation type="journal article" date="2015" name="Genome Biol. Evol.">
        <title>Comparative Genomics of a Bacterivorous Green Alga Reveals Evolutionary Causalities and Consequences of Phago-Mixotrophic Mode of Nutrition.</title>
        <authorList>
            <person name="Burns J.A."/>
            <person name="Paasch A."/>
            <person name="Narechania A."/>
            <person name="Kim E."/>
        </authorList>
    </citation>
    <scope>NUCLEOTIDE SEQUENCE [LARGE SCALE GENOMIC DNA]</scope>
    <source>
        <strain evidence="6 7">PLY_AMNH</strain>
    </source>
</reference>
<organism evidence="6 7">
    <name type="scientific">Cymbomonas tetramitiformis</name>
    <dbReference type="NCBI Taxonomy" id="36881"/>
    <lineage>
        <taxon>Eukaryota</taxon>
        <taxon>Viridiplantae</taxon>
        <taxon>Chlorophyta</taxon>
        <taxon>Pyramimonadophyceae</taxon>
        <taxon>Pyramimonadales</taxon>
        <taxon>Pyramimonadaceae</taxon>
        <taxon>Cymbomonas</taxon>
    </lineage>
</organism>
<dbReference type="GO" id="GO:0006412">
    <property type="term" value="P:translation"/>
    <property type="evidence" value="ECO:0007669"/>
    <property type="project" value="InterPro"/>
</dbReference>
<keyword evidence="3" id="KW-0687">Ribonucleoprotein</keyword>
<dbReference type="SUPFAM" id="SSF143800">
    <property type="entry name" value="L28p-like"/>
    <property type="match status" value="1"/>
</dbReference>
<sequence length="164" mass="18627">MATTLNTKFSLSQAFSKKCSFSNGAALRTSTPATPVARVRVQPVQMSRVCDLTGKKANNGYVVTFSHKRNKKLQQVNLQMKKVFWEKEKRWVKMKVSTKGLKSINKVGLEEMAKRANIDLYSLPFVDVSEARTEWLKENNKPPVKKNKRAMNQEKYQAKIAASS</sequence>
<dbReference type="Proteomes" id="UP001190700">
    <property type="component" value="Unassembled WGS sequence"/>
</dbReference>
<keyword evidence="2 6" id="KW-0689">Ribosomal protein</keyword>
<proteinExistence type="inferred from homology"/>
<dbReference type="InterPro" id="IPR037147">
    <property type="entry name" value="Ribosomal_bL28_sf"/>
</dbReference>
<dbReference type="HAMAP" id="MF_00373">
    <property type="entry name" value="Ribosomal_bL28"/>
    <property type="match status" value="1"/>
</dbReference>
<keyword evidence="7" id="KW-1185">Reference proteome</keyword>
<comment type="similarity">
    <text evidence="1">Belongs to the bacterial ribosomal protein bL28 family.</text>
</comment>
<dbReference type="GO" id="GO:0005840">
    <property type="term" value="C:ribosome"/>
    <property type="evidence" value="ECO:0007669"/>
    <property type="project" value="UniProtKB-KW"/>
</dbReference>
<evidence type="ECO:0000256" key="5">
    <source>
        <dbReference type="SAM" id="MobiDB-lite"/>
    </source>
</evidence>
<dbReference type="InterPro" id="IPR026569">
    <property type="entry name" value="Ribosomal_bL28"/>
</dbReference>
<dbReference type="InterPro" id="IPR001383">
    <property type="entry name" value="Ribosomal_bL28_bact-type"/>
</dbReference>
<dbReference type="GO" id="GO:0003735">
    <property type="term" value="F:structural constituent of ribosome"/>
    <property type="evidence" value="ECO:0007669"/>
    <property type="project" value="InterPro"/>
</dbReference>
<dbReference type="PANTHER" id="PTHR13528">
    <property type="entry name" value="39S RIBOSOMAL PROTEIN L28, MITOCHONDRIAL"/>
    <property type="match status" value="1"/>
</dbReference>
<dbReference type="GO" id="GO:1990904">
    <property type="term" value="C:ribonucleoprotein complex"/>
    <property type="evidence" value="ECO:0007669"/>
    <property type="project" value="UniProtKB-KW"/>
</dbReference>
<dbReference type="AlphaFoldDB" id="A0AAE0LBM5"/>
<name>A0AAE0LBM5_9CHLO</name>
<dbReference type="InterPro" id="IPR034704">
    <property type="entry name" value="Ribosomal_bL28/bL31-like_sf"/>
</dbReference>
<evidence type="ECO:0000256" key="1">
    <source>
        <dbReference type="ARBA" id="ARBA00008760"/>
    </source>
</evidence>